<reference evidence="5 6" key="2">
    <citation type="submission" date="2019-08" db="EMBL/GenBank/DDBJ databases">
        <authorList>
            <person name="Brilhante M."/>
            <person name="Perreten V."/>
        </authorList>
    </citation>
    <scope>NUCLEOTIDE SEQUENCE [LARGE SCALE GENOMIC DNA]</scope>
    <source>
        <strain evidence="5 6">MCP106</strain>
    </source>
</reference>
<dbReference type="InterPro" id="IPR000524">
    <property type="entry name" value="Tscrpt_reg_HTH_GntR"/>
</dbReference>
<organism evidence="5 6">
    <name type="scientific">Pseudomonas synxantha</name>
    <dbReference type="NCBI Taxonomy" id="47883"/>
    <lineage>
        <taxon>Bacteria</taxon>
        <taxon>Pseudomonadati</taxon>
        <taxon>Pseudomonadota</taxon>
        <taxon>Gammaproteobacteria</taxon>
        <taxon>Pseudomonadales</taxon>
        <taxon>Pseudomonadaceae</taxon>
        <taxon>Pseudomonas</taxon>
    </lineage>
</organism>
<feature type="domain" description="HTH gntR-type" evidence="4">
    <location>
        <begin position="4"/>
        <end position="71"/>
    </location>
</feature>
<dbReference type="InterPro" id="IPR036390">
    <property type="entry name" value="WH_DNA-bd_sf"/>
</dbReference>
<dbReference type="PANTHER" id="PTHR43537:SF5">
    <property type="entry name" value="UXU OPERON TRANSCRIPTIONAL REGULATOR"/>
    <property type="match status" value="1"/>
</dbReference>
<keyword evidence="2" id="KW-0238">DNA-binding</keyword>
<dbReference type="PANTHER" id="PTHR43537">
    <property type="entry name" value="TRANSCRIPTIONAL REGULATOR, GNTR FAMILY"/>
    <property type="match status" value="1"/>
</dbReference>
<dbReference type="AlphaFoldDB" id="A0A5D3G5U3"/>
<protein>
    <submittedName>
        <fullName evidence="5">GntR family transcriptional regulator</fullName>
    </submittedName>
</protein>
<dbReference type="SMART" id="SM00345">
    <property type="entry name" value="HTH_GNTR"/>
    <property type="match status" value="1"/>
</dbReference>
<dbReference type="Pfam" id="PF00392">
    <property type="entry name" value="GntR"/>
    <property type="match status" value="1"/>
</dbReference>
<evidence type="ECO:0000256" key="1">
    <source>
        <dbReference type="ARBA" id="ARBA00023015"/>
    </source>
</evidence>
<keyword evidence="1" id="KW-0805">Transcription regulation</keyword>
<dbReference type="EMBL" id="VSRO01000011">
    <property type="protein sequence ID" value="TYK55841.1"/>
    <property type="molecule type" value="Genomic_DNA"/>
</dbReference>
<dbReference type="RefSeq" id="WP_148854023.1">
    <property type="nucleotide sequence ID" value="NZ_VSRO01000011.1"/>
</dbReference>
<dbReference type="InterPro" id="IPR008920">
    <property type="entry name" value="TF_FadR/GntR_C"/>
</dbReference>
<proteinExistence type="predicted"/>
<dbReference type="Gene3D" id="1.20.120.530">
    <property type="entry name" value="GntR ligand-binding domain-like"/>
    <property type="match status" value="1"/>
</dbReference>
<sequence>MIKKDLALQLAPRVIDMVRARSMKAGEPLREQTFAQALGVSRSPIRRVFALLAEWDLAIQEPNRGYFLKQGAGQIQEAAVPCASDPFEDFYLRVVDDILSGEIPAHFFEAQLLRRYEVPRGQLLKVLNRLAGEAMVERKPGQGWGLKDFVHSTQAHIHSYRFRMAIEPAALLEPGYQVNHAAFAQARQQQQALIDGEIQTLSRAQLFQLGAQFHEMIVQCSGNVFFIDAIRHQNQLRRFMGYKANIDRTRLKAQCQEHIHLLDLIESDRREEAAQFLWRHLDQVGRLKTDQRAVPEESQI</sequence>
<evidence type="ECO:0000313" key="6">
    <source>
        <dbReference type="Proteomes" id="UP000324029"/>
    </source>
</evidence>
<evidence type="ECO:0000256" key="3">
    <source>
        <dbReference type="ARBA" id="ARBA00023163"/>
    </source>
</evidence>
<dbReference type="PROSITE" id="PS50949">
    <property type="entry name" value="HTH_GNTR"/>
    <property type="match status" value="1"/>
</dbReference>
<evidence type="ECO:0000256" key="2">
    <source>
        <dbReference type="ARBA" id="ARBA00023125"/>
    </source>
</evidence>
<dbReference type="GO" id="GO:0003677">
    <property type="term" value="F:DNA binding"/>
    <property type="evidence" value="ECO:0007669"/>
    <property type="project" value="UniProtKB-KW"/>
</dbReference>
<dbReference type="SMART" id="SM00895">
    <property type="entry name" value="FCD"/>
    <property type="match status" value="1"/>
</dbReference>
<dbReference type="Gene3D" id="1.10.10.10">
    <property type="entry name" value="Winged helix-like DNA-binding domain superfamily/Winged helix DNA-binding domain"/>
    <property type="match status" value="1"/>
</dbReference>
<dbReference type="SUPFAM" id="SSF46785">
    <property type="entry name" value="Winged helix' DNA-binding domain"/>
    <property type="match status" value="1"/>
</dbReference>
<keyword evidence="3" id="KW-0804">Transcription</keyword>
<name>A0A5D3G5U3_9PSED</name>
<accession>A0A5D3G5U3</accession>
<gene>
    <name evidence="5" type="ORF">FXO26_21930</name>
</gene>
<comment type="caution">
    <text evidence="5">The sequence shown here is derived from an EMBL/GenBank/DDBJ whole genome shotgun (WGS) entry which is preliminary data.</text>
</comment>
<dbReference type="InterPro" id="IPR036388">
    <property type="entry name" value="WH-like_DNA-bd_sf"/>
</dbReference>
<evidence type="ECO:0000259" key="4">
    <source>
        <dbReference type="PROSITE" id="PS50949"/>
    </source>
</evidence>
<dbReference type="Proteomes" id="UP000324029">
    <property type="component" value="Unassembled WGS sequence"/>
</dbReference>
<dbReference type="InterPro" id="IPR011711">
    <property type="entry name" value="GntR_C"/>
</dbReference>
<dbReference type="Pfam" id="PF07729">
    <property type="entry name" value="FCD"/>
    <property type="match status" value="1"/>
</dbReference>
<evidence type="ECO:0000313" key="5">
    <source>
        <dbReference type="EMBL" id="TYK55841.1"/>
    </source>
</evidence>
<dbReference type="SUPFAM" id="SSF48008">
    <property type="entry name" value="GntR ligand-binding domain-like"/>
    <property type="match status" value="1"/>
</dbReference>
<dbReference type="GO" id="GO:0003700">
    <property type="term" value="F:DNA-binding transcription factor activity"/>
    <property type="evidence" value="ECO:0007669"/>
    <property type="project" value="InterPro"/>
</dbReference>
<reference evidence="5 6" key="1">
    <citation type="submission" date="2019-08" db="EMBL/GenBank/DDBJ databases">
        <title>Subclass B2 metallo-beta lactamase from Pseudomonas synxantha.</title>
        <authorList>
            <person name="Poirel L."/>
            <person name="Palmieri M."/>
            <person name="Masseron A."/>
            <person name="Perreten V."/>
            <person name="Nordman P."/>
        </authorList>
    </citation>
    <scope>NUCLEOTIDE SEQUENCE [LARGE SCALE GENOMIC DNA]</scope>
    <source>
        <strain evidence="5 6">MCP106</strain>
    </source>
</reference>